<evidence type="ECO:0000313" key="15">
    <source>
        <dbReference type="Proteomes" id="UP000468650"/>
    </source>
</evidence>
<feature type="transmembrane region" description="Helical" evidence="12">
    <location>
        <begin position="21"/>
        <end position="52"/>
    </location>
</feature>
<evidence type="ECO:0000256" key="7">
    <source>
        <dbReference type="ARBA" id="ARBA00022801"/>
    </source>
</evidence>
<dbReference type="GO" id="GO:0005886">
    <property type="term" value="C:plasma membrane"/>
    <property type="evidence" value="ECO:0007669"/>
    <property type="project" value="UniProtKB-SubCell"/>
</dbReference>
<evidence type="ECO:0000259" key="13">
    <source>
        <dbReference type="Pfam" id="PF01435"/>
    </source>
</evidence>
<evidence type="ECO:0000256" key="9">
    <source>
        <dbReference type="ARBA" id="ARBA00022989"/>
    </source>
</evidence>
<comment type="subcellular location">
    <subcellularLocation>
        <location evidence="2">Cell membrane</location>
        <topology evidence="2">Multi-pass membrane protein</topology>
    </subcellularLocation>
</comment>
<evidence type="ECO:0000256" key="1">
    <source>
        <dbReference type="ARBA" id="ARBA00001947"/>
    </source>
</evidence>
<keyword evidence="6" id="KW-0479">Metal-binding</keyword>
<comment type="caution">
    <text evidence="14">The sequence shown here is derived from an EMBL/GenBank/DDBJ whole genome shotgun (WGS) entry which is preliminary data.</text>
</comment>
<dbReference type="Pfam" id="PF01435">
    <property type="entry name" value="Peptidase_M48"/>
    <property type="match status" value="1"/>
</dbReference>
<dbReference type="PANTHER" id="PTHR43221:SF1">
    <property type="entry name" value="PROTEASE HTPX"/>
    <property type="match status" value="1"/>
</dbReference>
<proteinExistence type="predicted"/>
<evidence type="ECO:0000256" key="6">
    <source>
        <dbReference type="ARBA" id="ARBA00022723"/>
    </source>
</evidence>
<keyword evidence="9 12" id="KW-1133">Transmembrane helix</keyword>
<keyword evidence="3" id="KW-1003">Cell membrane</keyword>
<evidence type="ECO:0000256" key="4">
    <source>
        <dbReference type="ARBA" id="ARBA00022670"/>
    </source>
</evidence>
<sequence length="696" mass="79807">MIAATLELTPHFKKQAKRAAIGITIYILVYLLTLLAAVMLAIGAAYAGIMIIVAAPSIIGLVVGVSVISVGLIVLGVLVGAFFRKKEEDKSIKEEITEHTQPELFKLIYEVAEAVGTDKPNKVYLTPAVNAAVMFNSSFWSMFVPTKRNLIIGLPLLRAVTVDELKGILAHEFGHFSQNSMRVGSYVYNLNMIVVGVLQPNERFKNAVSSWASFSIVSSLFSMFAIWIVGLTQKTQIALYDLMNKRNYALSREMEFQADTIGAKLVGAKPMIRPLVRLSMADSALQMCFGHHQKFFHKTKELPRNVFDVQFGVMRLLAEYNNVEIVGDLPQPSLAASNVFNGTKLKFGEQWATHPDLSSRVENIEKTAADIEDLESPIARVILRDPEELEVRFTKRVFEDVYKTEKVDEVETEKYLDGIQSDIKSTRYPEVFQAYFGYREPRWLPDAETIVPTSDSLEWKELFNPEIHKLAFETMFLEQDKDLLIQLSDKSKTGISTFEYDGRKYKWKEASALASKLSDELRGNKEQLSEHESRMYKSFANWELQHMKESGHFGELWNSVVNMNHELDVSSELTNKMFKSLEFSTQQLEPYQIEAGFRAYRPVELKFKKEVSKLLEAKELLPNISEEIWKDFNEFVEKKWSFFNGRSYNEENLRRLYMILNDFMPVSIELYEVKKRKLLNYMDEIRLRSNQSVEAV</sequence>
<evidence type="ECO:0000256" key="12">
    <source>
        <dbReference type="SAM" id="Phobius"/>
    </source>
</evidence>
<reference evidence="14 15" key="1">
    <citation type="submission" date="2019-09" db="EMBL/GenBank/DDBJ databases">
        <title>Genomes of family Cryomorphaceae.</title>
        <authorList>
            <person name="Bowman J.P."/>
        </authorList>
    </citation>
    <scope>NUCLEOTIDE SEQUENCE [LARGE SCALE GENOMIC DNA]</scope>
    <source>
        <strain evidence="14 15">LMG 25704</strain>
    </source>
</reference>
<evidence type="ECO:0000256" key="3">
    <source>
        <dbReference type="ARBA" id="ARBA00022475"/>
    </source>
</evidence>
<dbReference type="Gene3D" id="3.30.2010.10">
    <property type="entry name" value="Metalloproteases ('zincins'), catalytic domain"/>
    <property type="match status" value="1"/>
</dbReference>
<dbReference type="GO" id="GO:0004222">
    <property type="term" value="F:metalloendopeptidase activity"/>
    <property type="evidence" value="ECO:0007669"/>
    <property type="project" value="InterPro"/>
</dbReference>
<evidence type="ECO:0000256" key="2">
    <source>
        <dbReference type="ARBA" id="ARBA00004651"/>
    </source>
</evidence>
<keyword evidence="5 12" id="KW-0812">Transmembrane</keyword>
<dbReference type="CDD" id="cd07328">
    <property type="entry name" value="M48_Ste24p_like"/>
    <property type="match status" value="1"/>
</dbReference>
<name>A0A6N6RHZ7_9FLAO</name>
<feature type="transmembrane region" description="Helical" evidence="12">
    <location>
        <begin position="211"/>
        <end position="230"/>
    </location>
</feature>
<dbReference type="RefSeq" id="WP_151667213.1">
    <property type="nucleotide sequence ID" value="NZ_WBVO01000005.1"/>
</dbReference>
<dbReference type="InterPro" id="IPR001915">
    <property type="entry name" value="Peptidase_M48"/>
</dbReference>
<feature type="transmembrane region" description="Helical" evidence="12">
    <location>
        <begin position="58"/>
        <end position="83"/>
    </location>
</feature>
<dbReference type="GO" id="GO:0046872">
    <property type="term" value="F:metal ion binding"/>
    <property type="evidence" value="ECO:0007669"/>
    <property type="project" value="UniProtKB-KW"/>
</dbReference>
<dbReference type="AlphaFoldDB" id="A0A6N6RHZ7"/>
<dbReference type="OrthoDB" id="9789270at2"/>
<dbReference type="InterPro" id="IPR050083">
    <property type="entry name" value="HtpX_protease"/>
</dbReference>
<keyword evidence="7" id="KW-0378">Hydrolase</keyword>
<feature type="domain" description="Peptidase M48" evidence="13">
    <location>
        <begin position="101"/>
        <end position="367"/>
    </location>
</feature>
<accession>A0A6N6RHZ7</accession>
<evidence type="ECO:0000256" key="11">
    <source>
        <dbReference type="ARBA" id="ARBA00023136"/>
    </source>
</evidence>
<comment type="cofactor">
    <cofactor evidence="1">
        <name>Zn(2+)</name>
        <dbReference type="ChEBI" id="CHEBI:29105"/>
    </cofactor>
</comment>
<protein>
    <submittedName>
        <fullName evidence="14">M48 family metalloprotease</fullName>
    </submittedName>
</protein>
<evidence type="ECO:0000256" key="8">
    <source>
        <dbReference type="ARBA" id="ARBA00022833"/>
    </source>
</evidence>
<keyword evidence="15" id="KW-1185">Reference proteome</keyword>
<dbReference type="PANTHER" id="PTHR43221">
    <property type="entry name" value="PROTEASE HTPX"/>
    <property type="match status" value="1"/>
</dbReference>
<keyword evidence="8" id="KW-0862">Zinc</keyword>
<keyword evidence="10 14" id="KW-0482">Metalloprotease</keyword>
<dbReference type="GO" id="GO:0006508">
    <property type="term" value="P:proteolysis"/>
    <property type="evidence" value="ECO:0007669"/>
    <property type="project" value="UniProtKB-KW"/>
</dbReference>
<gene>
    <name evidence="14" type="ORF">F8C67_07480</name>
</gene>
<dbReference type="EMBL" id="WBVO01000005">
    <property type="protein sequence ID" value="KAB2810069.1"/>
    <property type="molecule type" value="Genomic_DNA"/>
</dbReference>
<keyword evidence="11 12" id="KW-0472">Membrane</keyword>
<evidence type="ECO:0000313" key="14">
    <source>
        <dbReference type="EMBL" id="KAB2810069.1"/>
    </source>
</evidence>
<organism evidence="14 15">
    <name type="scientific">Phaeocystidibacter luteus</name>
    <dbReference type="NCBI Taxonomy" id="911197"/>
    <lineage>
        <taxon>Bacteria</taxon>
        <taxon>Pseudomonadati</taxon>
        <taxon>Bacteroidota</taxon>
        <taxon>Flavobacteriia</taxon>
        <taxon>Flavobacteriales</taxon>
        <taxon>Phaeocystidibacteraceae</taxon>
        <taxon>Phaeocystidibacter</taxon>
    </lineage>
</organism>
<keyword evidence="4 14" id="KW-0645">Protease</keyword>
<evidence type="ECO:0000256" key="5">
    <source>
        <dbReference type="ARBA" id="ARBA00022692"/>
    </source>
</evidence>
<evidence type="ECO:0000256" key="10">
    <source>
        <dbReference type="ARBA" id="ARBA00023049"/>
    </source>
</evidence>
<dbReference type="Proteomes" id="UP000468650">
    <property type="component" value="Unassembled WGS sequence"/>
</dbReference>